<dbReference type="PANTHER" id="PTHR33420:SF3">
    <property type="entry name" value="FIMBRIAL SUBUNIT ELFA"/>
    <property type="match status" value="1"/>
</dbReference>
<name>V8QP39_9BURK</name>
<feature type="domain" description="Fimbrial-type adhesion" evidence="2">
    <location>
        <begin position="194"/>
        <end position="351"/>
    </location>
</feature>
<dbReference type="InterPro" id="IPR036937">
    <property type="entry name" value="Adhesion_dom_fimbrial_sf"/>
</dbReference>
<dbReference type="EMBL" id="AYXT01000012">
    <property type="protein sequence ID" value="ETF01417.1"/>
    <property type="molecule type" value="Genomic_DNA"/>
</dbReference>
<dbReference type="PANTHER" id="PTHR33420">
    <property type="entry name" value="FIMBRIAL SUBUNIT ELFA-RELATED"/>
    <property type="match status" value="1"/>
</dbReference>
<proteinExistence type="predicted"/>
<keyword evidence="4" id="KW-1185">Reference proteome</keyword>
<dbReference type="InterPro" id="IPR050263">
    <property type="entry name" value="Bact_Fimbrial_Adh_Pro"/>
</dbReference>
<sequence length="351" mass="37297">MLWPAHSSANFHTYIFGTQVIAGAGNRYAAHEPVAFKSGANPADMSQYTVFKWGGKQAVTAEAWSEAPRAGGIATVHGQPHSIFQIPNLDTIGYVLDVKDPASATWLPINDQVTEPGTQPGRRITFRSPASGSCCQAGLSIRVTFIKLGDKPFVNTLPQEWTHTVFPVTFRLLRNGKPFQGPSKAKFTIRIHGSSSTCTRTGATVQNIRLPDVPVSAFPAIGSTSGGGETARFSLKCDPGITMFATLTDANKASNTSDTLTNVGSAKGIGVQLLQTSPSFSASNCGRGVPCRFGPDSAAKGNTNQWQIGPNNSNNTAPSNPSIAFQARYVRTGKMQPGDVRAVSTITFSYQ</sequence>
<evidence type="ECO:0000259" key="2">
    <source>
        <dbReference type="Pfam" id="PF00419"/>
    </source>
</evidence>
<dbReference type="eggNOG" id="COG3539">
    <property type="taxonomic scope" value="Bacteria"/>
</dbReference>
<dbReference type="Gene3D" id="2.60.40.1090">
    <property type="entry name" value="Fimbrial-type adhesion domain"/>
    <property type="match status" value="1"/>
</dbReference>
<dbReference type="Proteomes" id="UP000018733">
    <property type="component" value="Unassembled WGS sequence"/>
</dbReference>
<evidence type="ECO:0000313" key="3">
    <source>
        <dbReference type="EMBL" id="ETF01417.1"/>
    </source>
</evidence>
<keyword evidence="1" id="KW-0732">Signal</keyword>
<dbReference type="GO" id="GO:0043709">
    <property type="term" value="P:cell adhesion involved in single-species biofilm formation"/>
    <property type="evidence" value="ECO:0007669"/>
    <property type="project" value="TreeGrafter"/>
</dbReference>
<evidence type="ECO:0000313" key="4">
    <source>
        <dbReference type="Proteomes" id="UP000018733"/>
    </source>
</evidence>
<dbReference type="STRING" id="1424334.W822_18720"/>
<reference evidence="3 4" key="1">
    <citation type="journal article" date="2014" name="Genome Announc.">
        <title>Draft Genome Sequence of Advenella kashmirensis Strain W13003, a Polycyclic Aromatic Hydrocarbon-Degrading Bacterium.</title>
        <authorList>
            <person name="Wang X."/>
            <person name="Jin D."/>
            <person name="Zhou L."/>
            <person name="Wu L."/>
            <person name="An W."/>
            <person name="Zhao L."/>
        </authorList>
    </citation>
    <scope>NUCLEOTIDE SEQUENCE [LARGE SCALE GENOMIC DNA]</scope>
    <source>
        <strain evidence="3 4">W13003</strain>
    </source>
</reference>
<evidence type="ECO:0000256" key="1">
    <source>
        <dbReference type="ARBA" id="ARBA00022729"/>
    </source>
</evidence>
<comment type="caution">
    <text evidence="3">The sequence shown here is derived from an EMBL/GenBank/DDBJ whole genome shotgun (WGS) entry which is preliminary data.</text>
</comment>
<organism evidence="3 4">
    <name type="scientific">Advenella kashmirensis W13003</name>
    <dbReference type="NCBI Taxonomy" id="1424334"/>
    <lineage>
        <taxon>Bacteria</taxon>
        <taxon>Pseudomonadati</taxon>
        <taxon>Pseudomonadota</taxon>
        <taxon>Betaproteobacteria</taxon>
        <taxon>Burkholderiales</taxon>
        <taxon>Alcaligenaceae</taxon>
    </lineage>
</organism>
<gene>
    <name evidence="3" type="ORF">W822_18720</name>
</gene>
<dbReference type="GO" id="GO:0009289">
    <property type="term" value="C:pilus"/>
    <property type="evidence" value="ECO:0007669"/>
    <property type="project" value="InterPro"/>
</dbReference>
<dbReference type="HOGENOM" id="CLU_789019_0_0_4"/>
<dbReference type="AlphaFoldDB" id="V8QP39"/>
<protein>
    <recommendedName>
        <fullName evidence="2">Fimbrial-type adhesion domain-containing protein</fullName>
    </recommendedName>
</protein>
<dbReference type="InterPro" id="IPR008966">
    <property type="entry name" value="Adhesion_dom_sf"/>
</dbReference>
<dbReference type="PATRIC" id="fig|1424334.3.peg.3761"/>
<dbReference type="SUPFAM" id="SSF49401">
    <property type="entry name" value="Bacterial adhesins"/>
    <property type="match status" value="1"/>
</dbReference>
<dbReference type="Pfam" id="PF00419">
    <property type="entry name" value="Fimbrial"/>
    <property type="match status" value="1"/>
</dbReference>
<accession>V8QP39</accession>
<dbReference type="InterPro" id="IPR000259">
    <property type="entry name" value="Adhesion_dom_fimbrial"/>
</dbReference>